<feature type="domain" description="ABC transporter" evidence="5">
    <location>
        <begin position="312"/>
        <end position="526"/>
    </location>
</feature>
<dbReference type="Proteomes" id="UP001165648">
    <property type="component" value="Unassembled WGS sequence"/>
</dbReference>
<dbReference type="Pfam" id="PF00005">
    <property type="entry name" value="ABC_tran"/>
    <property type="match status" value="2"/>
</dbReference>
<dbReference type="InterPro" id="IPR037118">
    <property type="entry name" value="Val-tRNA_synth_C_sf"/>
</dbReference>
<dbReference type="PROSITE" id="PS00211">
    <property type="entry name" value="ABC_TRANSPORTER_1"/>
    <property type="match status" value="2"/>
</dbReference>
<dbReference type="PANTHER" id="PTHR19211">
    <property type="entry name" value="ATP-BINDING TRANSPORT PROTEIN-RELATED"/>
    <property type="match status" value="1"/>
</dbReference>
<evidence type="ECO:0000256" key="2">
    <source>
        <dbReference type="ARBA" id="ARBA00022741"/>
    </source>
</evidence>
<feature type="region of interest" description="Disordered" evidence="4">
    <location>
        <begin position="528"/>
        <end position="564"/>
    </location>
</feature>
<feature type="compositionally biased region" description="Low complexity" evidence="4">
    <location>
        <begin position="531"/>
        <end position="546"/>
    </location>
</feature>
<dbReference type="RefSeq" id="WP_266106272.1">
    <property type="nucleotide sequence ID" value="NZ_JANIDW010000001.1"/>
</dbReference>
<reference evidence="6 7" key="1">
    <citation type="submission" date="2022-07" db="EMBL/GenBank/DDBJ databases">
        <title>Bombella genomes.</title>
        <authorList>
            <person name="Harer L."/>
            <person name="Styblova S."/>
            <person name="Ehrmann M."/>
        </authorList>
    </citation>
    <scope>NUCLEOTIDE SEQUENCE [LARGE SCALE GENOMIC DNA]</scope>
    <source>
        <strain evidence="6 7">TMW 2.2558</strain>
    </source>
</reference>
<evidence type="ECO:0000256" key="4">
    <source>
        <dbReference type="SAM" id="MobiDB-lite"/>
    </source>
</evidence>
<evidence type="ECO:0000259" key="5">
    <source>
        <dbReference type="PROSITE" id="PS50893"/>
    </source>
</evidence>
<keyword evidence="3 6" id="KW-0067">ATP-binding</keyword>
<dbReference type="InterPro" id="IPR003593">
    <property type="entry name" value="AAA+_ATPase"/>
</dbReference>
<evidence type="ECO:0000256" key="3">
    <source>
        <dbReference type="ARBA" id="ARBA00022840"/>
    </source>
</evidence>
<dbReference type="InterPro" id="IPR017871">
    <property type="entry name" value="ABC_transporter-like_CS"/>
</dbReference>
<feature type="domain" description="ABC transporter" evidence="5">
    <location>
        <begin position="4"/>
        <end position="245"/>
    </location>
</feature>
<dbReference type="CDD" id="cd03221">
    <property type="entry name" value="ABCF_EF-3"/>
    <property type="match status" value="2"/>
</dbReference>
<dbReference type="InterPro" id="IPR032524">
    <property type="entry name" value="ABC_tran_C"/>
</dbReference>
<dbReference type="InterPro" id="IPR027417">
    <property type="entry name" value="P-loop_NTPase"/>
</dbReference>
<dbReference type="Pfam" id="PF12848">
    <property type="entry name" value="ABC_tran_Xtn"/>
    <property type="match status" value="1"/>
</dbReference>
<dbReference type="SMART" id="SM00382">
    <property type="entry name" value="AAA"/>
    <property type="match status" value="2"/>
</dbReference>
<dbReference type="PANTHER" id="PTHR19211:SF14">
    <property type="entry name" value="ATP-BINDING CASSETTE SUB-FAMILY F MEMBER 1"/>
    <property type="match status" value="1"/>
</dbReference>
<keyword evidence="7" id="KW-1185">Reference proteome</keyword>
<dbReference type="PROSITE" id="PS50893">
    <property type="entry name" value="ABC_TRANSPORTER_2"/>
    <property type="match status" value="2"/>
</dbReference>
<dbReference type="EMBL" id="JANIDW010000001">
    <property type="protein sequence ID" value="MCX5613978.1"/>
    <property type="molecule type" value="Genomic_DNA"/>
</dbReference>
<dbReference type="GO" id="GO:0005524">
    <property type="term" value="F:ATP binding"/>
    <property type="evidence" value="ECO:0007669"/>
    <property type="project" value="UniProtKB-KW"/>
</dbReference>
<keyword evidence="1" id="KW-0677">Repeat</keyword>
<keyword evidence="2" id="KW-0547">Nucleotide-binding</keyword>
<protein>
    <submittedName>
        <fullName evidence="6">ATP-binding cassette domain-containing protein</fullName>
    </submittedName>
</protein>
<evidence type="ECO:0000256" key="1">
    <source>
        <dbReference type="ARBA" id="ARBA00022737"/>
    </source>
</evidence>
<comment type="caution">
    <text evidence="6">The sequence shown here is derived from an EMBL/GenBank/DDBJ whole genome shotgun (WGS) entry which is preliminary data.</text>
</comment>
<dbReference type="Gene3D" id="1.10.287.380">
    <property type="entry name" value="Valyl-tRNA synthetase, C-terminal domain"/>
    <property type="match status" value="1"/>
</dbReference>
<dbReference type="InterPro" id="IPR032781">
    <property type="entry name" value="ABC_tran_Xtn"/>
</dbReference>
<dbReference type="Gene3D" id="3.40.50.300">
    <property type="entry name" value="P-loop containing nucleotide triphosphate hydrolases"/>
    <property type="match status" value="2"/>
</dbReference>
<dbReference type="InterPro" id="IPR003439">
    <property type="entry name" value="ABC_transporter-like_ATP-bd"/>
</dbReference>
<evidence type="ECO:0000313" key="7">
    <source>
        <dbReference type="Proteomes" id="UP001165648"/>
    </source>
</evidence>
<name>A0ABT3W8K8_9PROT</name>
<dbReference type="InterPro" id="IPR050611">
    <property type="entry name" value="ABCF"/>
</dbReference>
<organism evidence="6 7">
    <name type="scientific">Bombella saccharophila</name>
    <dbReference type="NCBI Taxonomy" id="2967338"/>
    <lineage>
        <taxon>Bacteria</taxon>
        <taxon>Pseudomonadati</taxon>
        <taxon>Pseudomonadota</taxon>
        <taxon>Alphaproteobacteria</taxon>
        <taxon>Acetobacterales</taxon>
        <taxon>Acetobacteraceae</taxon>
        <taxon>Bombella</taxon>
    </lineage>
</organism>
<accession>A0ABT3W8K8</accession>
<dbReference type="Pfam" id="PF16326">
    <property type="entry name" value="ABC_tran_CTD"/>
    <property type="match status" value="1"/>
</dbReference>
<proteinExistence type="predicted"/>
<sequence length="637" mass="70023">MSLLSITDLTLRIAGRTLLEQASLTIEPGKRIGLIGHNGAGKSTLLAAIAGDIAPDGGSITLSGRATMGRVKQETPSGELSLLETVLNSHEERTRLLTEAETTTDPTRLADVHERLLAIDAHTAPARASTILAGLGFDQAAQHRPVNDFSGGWRMRVALASALFLAPDLLLLDEPTNHLDIEATLWLENWLSRFPGAALIVSHDRALLDNSVQAIAHLEQKKLSLTPGGYERFVQIRTEQKLQQNRQAEKLADQRAKMEAFVARFRAKATKAKQAQSRLKALARLPQIDSVVEDTPTHFTFPDPGPLPPPMLTLEDVSVGYGERTILHHLSLRLDSEDRIALLGQNGHGKSTFAKLLAGQLIPMGGVFQPSSRLRVGYFAQHQTDELIVDETPIQHMARTLKDATPPQVRAQLARFGLDAERAETPIRNLSGGEKARLLLALATRHAPHLLILDEPTNHLDLDARDALIRALSAFEGAVILISHDSHLVESVAEQLWIAANGTITPFDGDMSDYRLWLEARAKHALEATRQASSPAAHGAQAATTPDKNQQRAQRKEQTRQLAPLRRKIRELETRLSRLEKAKEQLEAKLADPALYQANHAGDIATLNSDLALVRQKQEETELQWLEAQDELEQATN</sequence>
<gene>
    <name evidence="6" type="ORF">NQF64_01755</name>
</gene>
<dbReference type="SUPFAM" id="SSF52540">
    <property type="entry name" value="P-loop containing nucleoside triphosphate hydrolases"/>
    <property type="match status" value="2"/>
</dbReference>
<evidence type="ECO:0000313" key="6">
    <source>
        <dbReference type="EMBL" id="MCX5613978.1"/>
    </source>
</evidence>